<keyword evidence="1" id="KW-0812">Transmembrane</keyword>
<evidence type="ECO:0000256" key="1">
    <source>
        <dbReference type="SAM" id="Phobius"/>
    </source>
</evidence>
<reference evidence="2 3" key="1">
    <citation type="submission" date="2019-02" db="EMBL/GenBank/DDBJ databases">
        <title>Deep-cultivation of Planctomycetes and their phenomic and genomic characterization uncovers novel biology.</title>
        <authorList>
            <person name="Wiegand S."/>
            <person name="Jogler M."/>
            <person name="Boedeker C."/>
            <person name="Pinto D."/>
            <person name="Vollmers J."/>
            <person name="Rivas-Marin E."/>
            <person name="Kohn T."/>
            <person name="Peeters S.H."/>
            <person name="Heuer A."/>
            <person name="Rast P."/>
            <person name="Oberbeckmann S."/>
            <person name="Bunk B."/>
            <person name="Jeske O."/>
            <person name="Meyerdierks A."/>
            <person name="Storesund J.E."/>
            <person name="Kallscheuer N."/>
            <person name="Luecker S."/>
            <person name="Lage O.M."/>
            <person name="Pohl T."/>
            <person name="Merkel B.J."/>
            <person name="Hornburger P."/>
            <person name="Mueller R.-W."/>
            <person name="Bruemmer F."/>
            <person name="Labrenz M."/>
            <person name="Spormann A.M."/>
            <person name="Op den Camp H."/>
            <person name="Overmann J."/>
            <person name="Amann R."/>
            <person name="Jetten M.S.M."/>
            <person name="Mascher T."/>
            <person name="Medema M.H."/>
            <person name="Devos D.P."/>
            <person name="Kaster A.-K."/>
            <person name="Ovreas L."/>
            <person name="Rohde M."/>
            <person name="Galperin M.Y."/>
            <person name="Jogler C."/>
        </authorList>
    </citation>
    <scope>NUCLEOTIDE SEQUENCE [LARGE SCALE GENOMIC DNA]</scope>
    <source>
        <strain evidence="2 3">ETA_A1</strain>
    </source>
</reference>
<proteinExistence type="predicted"/>
<gene>
    <name evidence="2" type="ORF">ETAA1_50210</name>
</gene>
<sequence length="354" mass="38993">MSHDRLAYAGMVLTAATTAVCAAVAAAYTLRAARRAAAAAAPVGAVAHARRWLGTAAAGGFLGLLLASLAYQYEALSHAAPPGWHDAPPRTETVQSAEWRAWRDQVHSVMTAGEVTDETVVRALRLRPPGVEGADAEGGALRRDQAVADVYMSYPAVQKLLDRKLGIKPDFLGTGLSKPLGQPSYAFAAVHEYLVENHPDTHDHVWLWKVKPPGRYFSRPLQDFLGGGPEDRVAPENPKKPAHGFDDELKEIQLRVKNKDHPFPPMVRFARFDEKFYKGTLGRPDAKRVFTSNLTEVWDLTIQQAAERSGYSYRGGGDTLFVWVYVPYHSNEFTPATWHHVLARLPDWLDGPAP</sequence>
<keyword evidence="1" id="KW-1133">Transmembrane helix</keyword>
<accession>A0A517XZU3</accession>
<keyword evidence="3" id="KW-1185">Reference proteome</keyword>
<organism evidence="2 3">
    <name type="scientific">Urbifossiella limnaea</name>
    <dbReference type="NCBI Taxonomy" id="2528023"/>
    <lineage>
        <taxon>Bacteria</taxon>
        <taxon>Pseudomonadati</taxon>
        <taxon>Planctomycetota</taxon>
        <taxon>Planctomycetia</taxon>
        <taxon>Gemmatales</taxon>
        <taxon>Gemmataceae</taxon>
        <taxon>Urbifossiella</taxon>
    </lineage>
</organism>
<evidence type="ECO:0000313" key="2">
    <source>
        <dbReference type="EMBL" id="QDU23031.1"/>
    </source>
</evidence>
<dbReference type="EMBL" id="CP036273">
    <property type="protein sequence ID" value="QDU23031.1"/>
    <property type="molecule type" value="Genomic_DNA"/>
</dbReference>
<dbReference type="RefSeq" id="WP_145243134.1">
    <property type="nucleotide sequence ID" value="NZ_CP036273.1"/>
</dbReference>
<dbReference type="OrthoDB" id="9972157at2"/>
<evidence type="ECO:0000313" key="3">
    <source>
        <dbReference type="Proteomes" id="UP000319576"/>
    </source>
</evidence>
<protein>
    <submittedName>
        <fullName evidence="2">Uncharacterized protein</fullName>
    </submittedName>
</protein>
<feature type="transmembrane region" description="Helical" evidence="1">
    <location>
        <begin position="6"/>
        <end position="30"/>
    </location>
</feature>
<keyword evidence="1" id="KW-0472">Membrane</keyword>
<dbReference type="Proteomes" id="UP000319576">
    <property type="component" value="Chromosome"/>
</dbReference>
<name>A0A517XZU3_9BACT</name>
<feature type="transmembrane region" description="Helical" evidence="1">
    <location>
        <begin position="51"/>
        <end position="71"/>
    </location>
</feature>
<dbReference type="AlphaFoldDB" id="A0A517XZU3"/>
<dbReference type="KEGG" id="uli:ETAA1_50210"/>